<dbReference type="InterPro" id="IPR029044">
    <property type="entry name" value="Nucleotide-diphossugar_trans"/>
</dbReference>
<dbReference type="CDD" id="cd02511">
    <property type="entry name" value="Beta4Glucosyltransferase"/>
    <property type="match status" value="1"/>
</dbReference>
<sequence>MITLSLCMIVKNEEAVLERILKPMSLAADQIIIMDTGSTDRTKEIAKRYTQEVYDYPWKDDFAAARNAACGKAAMDYWMWLDADDTVSPETVRKIMKLKAELDPSTDVVMMKYATGFDAKGRTTFAYYRERILKNHRGFIWHGRVHEAVTPMGQIVYSDIEIRHKKEGTGDKDRNLRIYETMLKEGETLEPRHQFYYARELYYHGRHAEAIQVLEGFLKEPGAWIENQIDACLHLAYCFEKLGRQEDAMNALTRSFVYDRPRGEACCELGKLKMEAGKLEEAVYWYTQALTLNPDEQSGAFVQRDCYGYLPSIQLCVCYDRLGDHKRAYYYHQKSQKFKPDSEAVKQNQAYFERILEQETGAVPLNQ</sequence>
<keyword evidence="2 3" id="KW-0802">TPR repeat</keyword>
<proteinExistence type="predicted"/>
<dbReference type="PANTHER" id="PTHR43630:SF2">
    <property type="entry name" value="GLYCOSYLTRANSFERASE"/>
    <property type="match status" value="1"/>
</dbReference>
<dbReference type="InterPro" id="IPR019734">
    <property type="entry name" value="TPR_rpt"/>
</dbReference>
<reference evidence="5" key="1">
    <citation type="submission" date="2022-01" db="EMBL/GenBank/DDBJ databases">
        <title>Collection of gut derived symbiotic bacterial strains cultured from healthy donors.</title>
        <authorList>
            <person name="Lin H."/>
            <person name="Kohout C."/>
            <person name="Waligurski E."/>
            <person name="Pamer E.G."/>
        </authorList>
    </citation>
    <scope>NUCLEOTIDE SEQUENCE</scope>
    <source>
        <strain evidence="5">DFI.6.55</strain>
    </source>
</reference>
<dbReference type="Gene3D" id="1.25.40.10">
    <property type="entry name" value="Tetratricopeptide repeat domain"/>
    <property type="match status" value="1"/>
</dbReference>
<dbReference type="Proteomes" id="UP001299608">
    <property type="component" value="Unassembled WGS sequence"/>
</dbReference>
<dbReference type="SMART" id="SM00028">
    <property type="entry name" value="TPR"/>
    <property type="match status" value="3"/>
</dbReference>
<dbReference type="SUPFAM" id="SSF53448">
    <property type="entry name" value="Nucleotide-diphospho-sugar transferases"/>
    <property type="match status" value="1"/>
</dbReference>
<dbReference type="PROSITE" id="PS50005">
    <property type="entry name" value="TPR"/>
    <property type="match status" value="1"/>
</dbReference>
<dbReference type="PANTHER" id="PTHR43630">
    <property type="entry name" value="POLY-BETA-1,6-N-ACETYL-D-GLUCOSAMINE SYNTHASE"/>
    <property type="match status" value="1"/>
</dbReference>
<accession>A0AAW5C5U9</accession>
<dbReference type="EMBL" id="JAKNGE010000037">
    <property type="protein sequence ID" value="MCG4748404.1"/>
    <property type="molecule type" value="Genomic_DNA"/>
</dbReference>
<keyword evidence="1" id="KW-0677">Repeat</keyword>
<dbReference type="GO" id="GO:0016757">
    <property type="term" value="F:glycosyltransferase activity"/>
    <property type="evidence" value="ECO:0007669"/>
    <property type="project" value="UniProtKB-KW"/>
</dbReference>
<keyword evidence="5" id="KW-0808">Transferase</keyword>
<gene>
    <name evidence="5" type="ORF">L0N08_23565</name>
</gene>
<protein>
    <submittedName>
        <fullName evidence="5">Glycosyltransferase</fullName>
        <ecNumber evidence="5">2.4.-.-</ecNumber>
    </submittedName>
</protein>
<dbReference type="InterPro" id="IPR011990">
    <property type="entry name" value="TPR-like_helical_dom_sf"/>
</dbReference>
<evidence type="ECO:0000256" key="2">
    <source>
        <dbReference type="ARBA" id="ARBA00022803"/>
    </source>
</evidence>
<evidence type="ECO:0000256" key="1">
    <source>
        <dbReference type="ARBA" id="ARBA00022737"/>
    </source>
</evidence>
<name>A0AAW5C5U9_9FIRM</name>
<feature type="domain" description="Glycosyltransferase 2-like" evidence="4">
    <location>
        <begin position="5"/>
        <end position="124"/>
    </location>
</feature>
<feature type="repeat" description="TPR" evidence="3">
    <location>
        <begin position="263"/>
        <end position="296"/>
    </location>
</feature>
<dbReference type="AlphaFoldDB" id="A0AAW5C5U9"/>
<dbReference type="Pfam" id="PF00535">
    <property type="entry name" value="Glycos_transf_2"/>
    <property type="match status" value="1"/>
</dbReference>
<evidence type="ECO:0000313" key="5">
    <source>
        <dbReference type="EMBL" id="MCG4748404.1"/>
    </source>
</evidence>
<evidence type="ECO:0000256" key="3">
    <source>
        <dbReference type="PROSITE-ProRule" id="PRU00339"/>
    </source>
</evidence>
<evidence type="ECO:0000259" key="4">
    <source>
        <dbReference type="Pfam" id="PF00535"/>
    </source>
</evidence>
<comment type="caution">
    <text evidence="5">The sequence shown here is derived from an EMBL/GenBank/DDBJ whole genome shotgun (WGS) entry which is preliminary data.</text>
</comment>
<dbReference type="InterPro" id="IPR013105">
    <property type="entry name" value="TPR_2"/>
</dbReference>
<dbReference type="RefSeq" id="WP_227117001.1">
    <property type="nucleotide sequence ID" value="NZ_JAJCID010000031.1"/>
</dbReference>
<dbReference type="Pfam" id="PF07719">
    <property type="entry name" value="TPR_2"/>
    <property type="match status" value="1"/>
</dbReference>
<dbReference type="Gene3D" id="3.90.550.10">
    <property type="entry name" value="Spore Coat Polysaccharide Biosynthesis Protein SpsA, Chain A"/>
    <property type="match status" value="1"/>
</dbReference>
<dbReference type="EC" id="2.4.-.-" evidence="5"/>
<dbReference type="InterPro" id="IPR001173">
    <property type="entry name" value="Glyco_trans_2-like"/>
</dbReference>
<keyword evidence="5" id="KW-0328">Glycosyltransferase</keyword>
<evidence type="ECO:0000313" key="6">
    <source>
        <dbReference type="Proteomes" id="UP001299608"/>
    </source>
</evidence>
<organism evidence="5 6">
    <name type="scientific">Enterocloster aldenensis</name>
    <dbReference type="NCBI Taxonomy" id="358742"/>
    <lineage>
        <taxon>Bacteria</taxon>
        <taxon>Bacillati</taxon>
        <taxon>Bacillota</taxon>
        <taxon>Clostridia</taxon>
        <taxon>Lachnospirales</taxon>
        <taxon>Lachnospiraceae</taxon>
        <taxon>Enterocloster</taxon>
    </lineage>
</organism>
<dbReference type="SUPFAM" id="SSF48452">
    <property type="entry name" value="TPR-like"/>
    <property type="match status" value="1"/>
</dbReference>